<sequence length="187" mass="19972">MAATQLDSRTALIVIDLQKIVASMPAAHPFPGVLERAGQLARAFRQHHLPVVLVNVVGMAPGRTEQSQSGGALPPDWSELLPELDQQPQDHLVSKRTWGAFTDTGLENYLKSAGVTQVVVCGVATSVGVESTARQAHELGFNVTLAIDAMTDLSAEAHKNSIERIFPKLGETGTTQDIVDLLSVRSA</sequence>
<feature type="domain" description="Isochorismatase-like" evidence="2">
    <location>
        <begin position="10"/>
        <end position="177"/>
    </location>
</feature>
<dbReference type="PANTHER" id="PTHR43540:SF7">
    <property type="entry name" value="ISOCHORISMATASE FAMILY PROTEIN YECD"/>
    <property type="match status" value="1"/>
</dbReference>
<accession>A0A1X7FPF2</accession>
<dbReference type="OrthoDB" id="9807387at2"/>
<evidence type="ECO:0000259" key="2">
    <source>
        <dbReference type="Pfam" id="PF00857"/>
    </source>
</evidence>
<dbReference type="PANTHER" id="PTHR43540">
    <property type="entry name" value="PEROXYUREIDOACRYLATE/UREIDOACRYLATE AMIDOHYDROLASE-RELATED"/>
    <property type="match status" value="1"/>
</dbReference>
<organism evidence="3 4">
    <name type="scientific">Xaviernesmea oryzae</name>
    <dbReference type="NCBI Taxonomy" id="464029"/>
    <lineage>
        <taxon>Bacteria</taxon>
        <taxon>Pseudomonadati</taxon>
        <taxon>Pseudomonadota</taxon>
        <taxon>Alphaproteobacteria</taxon>
        <taxon>Hyphomicrobiales</taxon>
        <taxon>Rhizobiaceae</taxon>
        <taxon>Rhizobium/Agrobacterium group</taxon>
        <taxon>Xaviernesmea</taxon>
    </lineage>
</organism>
<dbReference type="GO" id="GO:0016787">
    <property type="term" value="F:hydrolase activity"/>
    <property type="evidence" value="ECO:0007669"/>
    <property type="project" value="UniProtKB-KW"/>
</dbReference>
<keyword evidence="4" id="KW-1185">Reference proteome</keyword>
<dbReference type="InterPro" id="IPR000868">
    <property type="entry name" value="Isochorismatase-like_dom"/>
</dbReference>
<dbReference type="CDD" id="cd00431">
    <property type="entry name" value="cysteine_hydrolases"/>
    <property type="match status" value="1"/>
</dbReference>
<dbReference type="InterPro" id="IPR036380">
    <property type="entry name" value="Isochorismatase-like_sf"/>
</dbReference>
<dbReference type="Gene3D" id="3.40.50.850">
    <property type="entry name" value="Isochorismatase-like"/>
    <property type="match status" value="1"/>
</dbReference>
<dbReference type="SUPFAM" id="SSF52499">
    <property type="entry name" value="Isochorismatase-like hydrolases"/>
    <property type="match status" value="1"/>
</dbReference>
<dbReference type="Proteomes" id="UP000192903">
    <property type="component" value="Unassembled WGS sequence"/>
</dbReference>
<dbReference type="STRING" id="464029.SAMN02982989_0137"/>
<dbReference type="InterPro" id="IPR050272">
    <property type="entry name" value="Isochorismatase-like_hydrls"/>
</dbReference>
<protein>
    <submittedName>
        <fullName evidence="3">Nicotinamidase-related amidase</fullName>
    </submittedName>
</protein>
<gene>
    <name evidence="3" type="ORF">SAMN02982989_0137</name>
</gene>
<dbReference type="AlphaFoldDB" id="A0A1X7FPF2"/>
<dbReference type="RefSeq" id="WP_085423509.1">
    <property type="nucleotide sequence ID" value="NZ_FXAF01000007.1"/>
</dbReference>
<proteinExistence type="predicted"/>
<name>A0A1X7FPF2_9HYPH</name>
<dbReference type="EMBL" id="FXAF01000007">
    <property type="protein sequence ID" value="SMF56162.1"/>
    <property type="molecule type" value="Genomic_DNA"/>
</dbReference>
<evidence type="ECO:0000313" key="4">
    <source>
        <dbReference type="Proteomes" id="UP000192903"/>
    </source>
</evidence>
<reference evidence="4" key="1">
    <citation type="submission" date="2017-04" db="EMBL/GenBank/DDBJ databases">
        <authorList>
            <person name="Varghese N."/>
            <person name="Submissions S."/>
        </authorList>
    </citation>
    <scope>NUCLEOTIDE SEQUENCE [LARGE SCALE GENOMIC DNA]</scope>
    <source>
        <strain evidence="4">B4P</strain>
    </source>
</reference>
<keyword evidence="1" id="KW-0378">Hydrolase</keyword>
<evidence type="ECO:0000313" key="3">
    <source>
        <dbReference type="EMBL" id="SMF56162.1"/>
    </source>
</evidence>
<dbReference type="Pfam" id="PF00857">
    <property type="entry name" value="Isochorismatase"/>
    <property type="match status" value="1"/>
</dbReference>
<evidence type="ECO:0000256" key="1">
    <source>
        <dbReference type="ARBA" id="ARBA00022801"/>
    </source>
</evidence>